<protein>
    <submittedName>
        <fullName evidence="2">11018_t:CDS:1</fullName>
    </submittedName>
</protein>
<gene>
    <name evidence="2" type="ORF">DEBURN_LOCUS281</name>
</gene>
<organism evidence="2 3">
    <name type="scientific">Diversispora eburnea</name>
    <dbReference type="NCBI Taxonomy" id="1213867"/>
    <lineage>
        <taxon>Eukaryota</taxon>
        <taxon>Fungi</taxon>
        <taxon>Fungi incertae sedis</taxon>
        <taxon>Mucoromycota</taxon>
        <taxon>Glomeromycotina</taxon>
        <taxon>Glomeromycetes</taxon>
        <taxon>Diversisporales</taxon>
        <taxon>Diversisporaceae</taxon>
        <taxon>Diversispora</taxon>
    </lineage>
</organism>
<reference evidence="2" key="1">
    <citation type="submission" date="2021-06" db="EMBL/GenBank/DDBJ databases">
        <authorList>
            <person name="Kallberg Y."/>
            <person name="Tangrot J."/>
            <person name="Rosling A."/>
        </authorList>
    </citation>
    <scope>NUCLEOTIDE SEQUENCE</scope>
    <source>
        <strain evidence="2">AZ414A</strain>
    </source>
</reference>
<comment type="similarity">
    <text evidence="1">Belongs to the UPF0538 family.</text>
</comment>
<evidence type="ECO:0000313" key="3">
    <source>
        <dbReference type="Proteomes" id="UP000789706"/>
    </source>
</evidence>
<evidence type="ECO:0000256" key="1">
    <source>
        <dbReference type="ARBA" id="ARBA00007176"/>
    </source>
</evidence>
<dbReference type="InterPro" id="IPR018794">
    <property type="entry name" value="UPF0538"/>
</dbReference>
<name>A0A9N8UX15_9GLOM</name>
<dbReference type="PANTHER" id="PTHR18444">
    <property type="entry name" value="UPF0538 FAMILY MEMBER"/>
    <property type="match status" value="1"/>
</dbReference>
<comment type="caution">
    <text evidence="2">The sequence shown here is derived from an EMBL/GenBank/DDBJ whole genome shotgun (WGS) entry which is preliminary data.</text>
</comment>
<proteinExistence type="inferred from homology"/>
<sequence>MTQVSSVLTNTLNPPNSATLTIRLIKNFEYRTVKYLILHEVNLEATTVEELKNIIKENTLKLYTKAHGAKAQNLTINLDHDEWIFENDETTLISHKLE</sequence>
<keyword evidence="3" id="KW-1185">Reference proteome</keyword>
<dbReference type="OrthoDB" id="937at2759"/>
<accession>A0A9N8UX15</accession>
<dbReference type="AlphaFoldDB" id="A0A9N8UX15"/>
<dbReference type="PANTHER" id="PTHR18444:SF9">
    <property type="entry name" value="UPF0538 PROTEIN C2ORF76"/>
    <property type="match status" value="1"/>
</dbReference>
<dbReference type="Pfam" id="PF10209">
    <property type="entry name" value="DUF2340"/>
    <property type="match status" value="1"/>
</dbReference>
<evidence type="ECO:0000313" key="2">
    <source>
        <dbReference type="EMBL" id="CAG8432957.1"/>
    </source>
</evidence>
<dbReference type="Proteomes" id="UP000789706">
    <property type="component" value="Unassembled WGS sequence"/>
</dbReference>
<dbReference type="EMBL" id="CAJVPK010000009">
    <property type="protein sequence ID" value="CAG8432957.1"/>
    <property type="molecule type" value="Genomic_DNA"/>
</dbReference>